<organism evidence="8 9">
    <name type="scientific">Tanticharoenia sakaeratensis NBRC 103193</name>
    <dbReference type="NCBI Taxonomy" id="1231623"/>
    <lineage>
        <taxon>Bacteria</taxon>
        <taxon>Pseudomonadati</taxon>
        <taxon>Pseudomonadota</taxon>
        <taxon>Alphaproteobacteria</taxon>
        <taxon>Acetobacterales</taxon>
        <taxon>Acetobacteraceae</taxon>
        <taxon>Tanticharoenia</taxon>
    </lineage>
</organism>
<dbReference type="InterPro" id="IPR051791">
    <property type="entry name" value="Pra-immunoreactive"/>
</dbReference>
<gene>
    <name evidence="8" type="ORF">Tasa_004_139</name>
</gene>
<feature type="transmembrane region" description="Helical" evidence="6">
    <location>
        <begin position="26"/>
        <end position="50"/>
    </location>
</feature>
<dbReference type="EMBL" id="BALE01000004">
    <property type="protein sequence ID" value="GAN53074.1"/>
    <property type="molecule type" value="Genomic_DNA"/>
</dbReference>
<dbReference type="OrthoDB" id="9793824at2"/>
<dbReference type="InterPro" id="IPR010432">
    <property type="entry name" value="RDD"/>
</dbReference>
<comment type="subcellular location">
    <subcellularLocation>
        <location evidence="1">Cell membrane</location>
        <topology evidence="1">Multi-pass membrane protein</topology>
    </subcellularLocation>
</comment>
<feature type="domain" description="RDD" evidence="7">
    <location>
        <begin position="23"/>
        <end position="173"/>
    </location>
</feature>
<evidence type="ECO:0000256" key="2">
    <source>
        <dbReference type="ARBA" id="ARBA00022475"/>
    </source>
</evidence>
<dbReference type="Proteomes" id="UP000032679">
    <property type="component" value="Unassembled WGS sequence"/>
</dbReference>
<evidence type="ECO:0000256" key="3">
    <source>
        <dbReference type="ARBA" id="ARBA00022692"/>
    </source>
</evidence>
<dbReference type="STRING" id="1231623.Tasa_004_139"/>
<feature type="transmembrane region" description="Helical" evidence="6">
    <location>
        <begin position="90"/>
        <end position="109"/>
    </location>
</feature>
<evidence type="ECO:0000256" key="5">
    <source>
        <dbReference type="ARBA" id="ARBA00023136"/>
    </source>
</evidence>
<sequence>MPDPISALPAGDLPADPKRIFVYAGFWWRVAAYLIDAIILLPVGIVTYILTSHGTVSFDTLDDESTRAVSLFVPKAFAAFPGIHVGIRGLFIHALSWLITLLYGTLFQCSRLQATPGKLACRLRVTDLGARRISFWRSLGRQCARIVSGFTIIGVLMIAWTRRKQGLHDLAAGTLVLRASYADPVVFVPPSVA</sequence>
<keyword evidence="2" id="KW-1003">Cell membrane</keyword>
<keyword evidence="3 6" id="KW-0812">Transmembrane</keyword>
<dbReference type="RefSeq" id="WP_048846607.1">
    <property type="nucleotide sequence ID" value="NZ_BALE01000004.1"/>
</dbReference>
<name>A0A0D6MHF3_9PROT</name>
<evidence type="ECO:0000256" key="6">
    <source>
        <dbReference type="SAM" id="Phobius"/>
    </source>
</evidence>
<dbReference type="AlphaFoldDB" id="A0A0D6MHF3"/>
<evidence type="ECO:0000259" key="7">
    <source>
        <dbReference type="Pfam" id="PF06271"/>
    </source>
</evidence>
<dbReference type="PANTHER" id="PTHR36115">
    <property type="entry name" value="PROLINE-RICH ANTIGEN HOMOLOG-RELATED"/>
    <property type="match status" value="1"/>
</dbReference>
<proteinExistence type="predicted"/>
<reference evidence="8 9" key="1">
    <citation type="submission" date="2012-10" db="EMBL/GenBank/DDBJ databases">
        <title>Genome sequencing of Tanticharoenia sakaeratensis NBRC 103193.</title>
        <authorList>
            <person name="Azuma Y."/>
            <person name="Hadano H."/>
            <person name="Hirakawa H."/>
            <person name="Matsushita K."/>
        </authorList>
    </citation>
    <scope>NUCLEOTIDE SEQUENCE [LARGE SCALE GENOMIC DNA]</scope>
    <source>
        <strain evidence="8 9">NBRC 103193</strain>
    </source>
</reference>
<accession>A0A0D6MHF3</accession>
<protein>
    <submittedName>
        <fullName evidence="8">RDD domain containing protein</fullName>
    </submittedName>
</protein>
<evidence type="ECO:0000313" key="9">
    <source>
        <dbReference type="Proteomes" id="UP000032679"/>
    </source>
</evidence>
<evidence type="ECO:0000256" key="1">
    <source>
        <dbReference type="ARBA" id="ARBA00004651"/>
    </source>
</evidence>
<evidence type="ECO:0000256" key="4">
    <source>
        <dbReference type="ARBA" id="ARBA00022989"/>
    </source>
</evidence>
<evidence type="ECO:0000313" key="8">
    <source>
        <dbReference type="EMBL" id="GAN53074.1"/>
    </source>
</evidence>
<dbReference type="Pfam" id="PF06271">
    <property type="entry name" value="RDD"/>
    <property type="match status" value="1"/>
</dbReference>
<keyword evidence="5 6" id="KW-0472">Membrane</keyword>
<keyword evidence="9" id="KW-1185">Reference proteome</keyword>
<comment type="caution">
    <text evidence="8">The sequence shown here is derived from an EMBL/GenBank/DDBJ whole genome shotgun (WGS) entry which is preliminary data.</text>
</comment>
<dbReference type="PANTHER" id="PTHR36115:SF6">
    <property type="entry name" value="PROLINE-RICH ANTIGEN HOMOLOG"/>
    <property type="match status" value="1"/>
</dbReference>
<feature type="transmembrane region" description="Helical" evidence="6">
    <location>
        <begin position="142"/>
        <end position="160"/>
    </location>
</feature>
<keyword evidence="4 6" id="KW-1133">Transmembrane helix</keyword>
<dbReference type="GO" id="GO:0005886">
    <property type="term" value="C:plasma membrane"/>
    <property type="evidence" value="ECO:0007669"/>
    <property type="project" value="UniProtKB-SubCell"/>
</dbReference>